<sequence length="195" mass="21205">MSRTPSGAAVLRPEVTEAIAEAVLDELCEQGFGRLSMERVARRAGVGKSALYRRWPAKSAMVVDVLSRLSVPVGVPPDTGSLRGDLRAMLDAVVEWMTEPRLRRILPDLVAESARNPELAAASDEHIGKPRRQWAVPALERAVLRGELPARADREVLLDLLAAPVFWRLTTQGGLVTPDYLDQLADLLVRGVAAG</sequence>
<organism evidence="6 7">
    <name type="scientific">Kutzneria albida DSM 43870</name>
    <dbReference type="NCBI Taxonomy" id="1449976"/>
    <lineage>
        <taxon>Bacteria</taxon>
        <taxon>Bacillati</taxon>
        <taxon>Actinomycetota</taxon>
        <taxon>Actinomycetes</taxon>
        <taxon>Pseudonocardiales</taxon>
        <taxon>Pseudonocardiaceae</taxon>
        <taxon>Kutzneria</taxon>
    </lineage>
</organism>
<evidence type="ECO:0000256" key="3">
    <source>
        <dbReference type="ARBA" id="ARBA00023163"/>
    </source>
</evidence>
<dbReference type="HOGENOM" id="CLU_069356_25_1_11"/>
<evidence type="ECO:0000259" key="5">
    <source>
        <dbReference type="PROSITE" id="PS50977"/>
    </source>
</evidence>
<dbReference type="GO" id="GO:0003700">
    <property type="term" value="F:DNA-binding transcription factor activity"/>
    <property type="evidence" value="ECO:0007669"/>
    <property type="project" value="TreeGrafter"/>
</dbReference>
<dbReference type="InterPro" id="IPR009057">
    <property type="entry name" value="Homeodomain-like_sf"/>
</dbReference>
<dbReference type="RefSeq" id="WP_025360721.1">
    <property type="nucleotide sequence ID" value="NZ_CP007155.1"/>
</dbReference>
<dbReference type="AlphaFoldDB" id="W5WI72"/>
<proteinExistence type="predicted"/>
<dbReference type="eggNOG" id="COG1309">
    <property type="taxonomic scope" value="Bacteria"/>
</dbReference>
<evidence type="ECO:0000256" key="2">
    <source>
        <dbReference type="ARBA" id="ARBA00023125"/>
    </source>
</evidence>
<dbReference type="Gene3D" id="1.10.10.60">
    <property type="entry name" value="Homeodomain-like"/>
    <property type="match status" value="1"/>
</dbReference>
<keyword evidence="3" id="KW-0804">Transcription</keyword>
<dbReference type="PATRIC" id="fig|1449976.3.peg.7566"/>
<keyword evidence="1" id="KW-0805">Transcription regulation</keyword>
<protein>
    <recommendedName>
        <fullName evidence="5">HTH tetR-type domain-containing protein</fullName>
    </recommendedName>
</protein>
<dbReference type="InterPro" id="IPR036271">
    <property type="entry name" value="Tet_transcr_reg_TetR-rel_C_sf"/>
</dbReference>
<evidence type="ECO:0000313" key="7">
    <source>
        <dbReference type="Proteomes" id="UP000019225"/>
    </source>
</evidence>
<dbReference type="KEGG" id="kal:KALB_7531"/>
<keyword evidence="2 4" id="KW-0238">DNA-binding</keyword>
<dbReference type="Proteomes" id="UP000019225">
    <property type="component" value="Chromosome"/>
</dbReference>
<name>W5WI72_9PSEU</name>
<feature type="DNA-binding region" description="H-T-H motif" evidence="4">
    <location>
        <begin position="36"/>
        <end position="55"/>
    </location>
</feature>
<gene>
    <name evidence="6" type="ORF">KALB_7531</name>
</gene>
<dbReference type="PANTHER" id="PTHR30055">
    <property type="entry name" value="HTH-TYPE TRANSCRIPTIONAL REGULATOR RUTR"/>
    <property type="match status" value="1"/>
</dbReference>
<evidence type="ECO:0000256" key="4">
    <source>
        <dbReference type="PROSITE-ProRule" id="PRU00335"/>
    </source>
</evidence>
<dbReference type="Pfam" id="PF00440">
    <property type="entry name" value="TetR_N"/>
    <property type="match status" value="1"/>
</dbReference>
<dbReference type="Pfam" id="PF16859">
    <property type="entry name" value="TetR_C_11"/>
    <property type="match status" value="1"/>
</dbReference>
<evidence type="ECO:0000313" key="6">
    <source>
        <dbReference type="EMBL" id="AHI00889.1"/>
    </source>
</evidence>
<keyword evidence="7" id="KW-1185">Reference proteome</keyword>
<dbReference type="GO" id="GO:0000976">
    <property type="term" value="F:transcription cis-regulatory region binding"/>
    <property type="evidence" value="ECO:0007669"/>
    <property type="project" value="TreeGrafter"/>
</dbReference>
<dbReference type="STRING" id="1449976.KALB_7531"/>
<dbReference type="SUPFAM" id="SSF48498">
    <property type="entry name" value="Tetracyclin repressor-like, C-terminal domain"/>
    <property type="match status" value="1"/>
</dbReference>
<dbReference type="Gene3D" id="1.10.357.10">
    <property type="entry name" value="Tetracycline Repressor, domain 2"/>
    <property type="match status" value="1"/>
</dbReference>
<accession>W5WI72</accession>
<dbReference type="InterPro" id="IPR050109">
    <property type="entry name" value="HTH-type_TetR-like_transc_reg"/>
</dbReference>
<feature type="domain" description="HTH tetR-type" evidence="5">
    <location>
        <begin position="13"/>
        <end position="73"/>
    </location>
</feature>
<dbReference type="EMBL" id="CP007155">
    <property type="protein sequence ID" value="AHI00889.1"/>
    <property type="molecule type" value="Genomic_DNA"/>
</dbReference>
<dbReference type="PROSITE" id="PS50977">
    <property type="entry name" value="HTH_TETR_2"/>
    <property type="match status" value="1"/>
</dbReference>
<evidence type="ECO:0000256" key="1">
    <source>
        <dbReference type="ARBA" id="ARBA00023015"/>
    </source>
</evidence>
<dbReference type="InterPro" id="IPR011075">
    <property type="entry name" value="TetR_C"/>
</dbReference>
<dbReference type="InterPro" id="IPR001647">
    <property type="entry name" value="HTH_TetR"/>
</dbReference>
<dbReference type="PRINTS" id="PR00455">
    <property type="entry name" value="HTHTETR"/>
</dbReference>
<dbReference type="PANTHER" id="PTHR30055:SF148">
    <property type="entry name" value="TETR-FAMILY TRANSCRIPTIONAL REGULATOR"/>
    <property type="match status" value="1"/>
</dbReference>
<dbReference type="SUPFAM" id="SSF46689">
    <property type="entry name" value="Homeodomain-like"/>
    <property type="match status" value="1"/>
</dbReference>
<reference evidence="6 7" key="1">
    <citation type="journal article" date="2014" name="BMC Genomics">
        <title>Complete genome sequence of producer of the glycopeptide antibiotic Aculeximycin Kutzneria albida DSM 43870T, a representative of minor genus of Pseudonocardiaceae.</title>
        <authorList>
            <person name="Rebets Y."/>
            <person name="Tokovenko B."/>
            <person name="Lushchyk I."/>
            <person name="Ruckert C."/>
            <person name="Zaburannyi N."/>
            <person name="Bechthold A."/>
            <person name="Kalinowski J."/>
            <person name="Luzhetskyy A."/>
        </authorList>
    </citation>
    <scope>NUCLEOTIDE SEQUENCE [LARGE SCALE GENOMIC DNA]</scope>
    <source>
        <strain evidence="6">DSM 43870</strain>
    </source>
</reference>
<dbReference type="OrthoDB" id="9796019at2"/>